<name>A0A1G6PTQ5_9BACT</name>
<dbReference type="InterPro" id="IPR027417">
    <property type="entry name" value="P-loop_NTPase"/>
</dbReference>
<dbReference type="FunFam" id="3.40.50.300:FF:000640">
    <property type="entry name" value="MoxR family ATPase"/>
    <property type="match status" value="1"/>
</dbReference>
<dbReference type="Proteomes" id="UP000297288">
    <property type="component" value="Unassembled WGS sequence"/>
</dbReference>
<evidence type="ECO:0000259" key="4">
    <source>
        <dbReference type="Pfam" id="PF07726"/>
    </source>
</evidence>
<evidence type="ECO:0000313" key="7">
    <source>
        <dbReference type="EMBL" id="TGG86874.1"/>
    </source>
</evidence>
<feature type="domain" description="ATPase AAA-3" evidence="4">
    <location>
        <begin position="37"/>
        <end position="167"/>
    </location>
</feature>
<dbReference type="GO" id="GO:0005524">
    <property type="term" value="F:ATP binding"/>
    <property type="evidence" value="ECO:0007669"/>
    <property type="project" value="UniProtKB-KW"/>
</dbReference>
<dbReference type="Pfam" id="PF17863">
    <property type="entry name" value="AAA_lid_2"/>
    <property type="match status" value="1"/>
</dbReference>
<dbReference type="InterPro" id="IPR011703">
    <property type="entry name" value="ATPase_AAA-3"/>
</dbReference>
<dbReference type="Proteomes" id="UP000199322">
    <property type="component" value="Unassembled WGS sequence"/>
</dbReference>
<dbReference type="EMBL" id="FMYV01000009">
    <property type="protein sequence ID" value="SDC83428.1"/>
    <property type="molecule type" value="Genomic_DNA"/>
</dbReference>
<keyword evidence="2" id="KW-0067">ATP-binding</keyword>
<dbReference type="Gene3D" id="1.10.8.80">
    <property type="entry name" value="Magnesium chelatase subunit I, C-Terminal domain"/>
    <property type="match status" value="1"/>
</dbReference>
<dbReference type="OrthoDB" id="9808397at2"/>
<evidence type="ECO:0000313" key="6">
    <source>
        <dbReference type="EMBL" id="SDC83428.1"/>
    </source>
</evidence>
<evidence type="ECO:0000256" key="1">
    <source>
        <dbReference type="ARBA" id="ARBA00022741"/>
    </source>
</evidence>
<keyword evidence="8" id="KW-1185">Reference proteome</keyword>
<dbReference type="PANTHER" id="PTHR42759">
    <property type="entry name" value="MOXR FAMILY PROTEIN"/>
    <property type="match status" value="1"/>
</dbReference>
<dbReference type="Pfam" id="PF07726">
    <property type="entry name" value="AAA_3"/>
    <property type="match status" value="1"/>
</dbReference>
<evidence type="ECO:0000256" key="3">
    <source>
        <dbReference type="ARBA" id="ARBA00061607"/>
    </source>
</evidence>
<dbReference type="Gene3D" id="3.40.50.300">
    <property type="entry name" value="P-loop containing nucleotide triphosphate hydrolases"/>
    <property type="match status" value="1"/>
</dbReference>
<evidence type="ECO:0000259" key="5">
    <source>
        <dbReference type="Pfam" id="PF17863"/>
    </source>
</evidence>
<comment type="similarity">
    <text evidence="3">Belongs to the MoxR family.</text>
</comment>
<dbReference type="RefSeq" id="WP_091405269.1">
    <property type="nucleotide sequence ID" value="NZ_FMYV01000009.1"/>
</dbReference>
<dbReference type="AlphaFoldDB" id="A0A1G6PTQ5"/>
<accession>A0A1G6PTQ5</accession>
<dbReference type="InterPro" id="IPR050764">
    <property type="entry name" value="CbbQ/NirQ/NorQ/GpvN"/>
</dbReference>
<dbReference type="CDD" id="cd00009">
    <property type="entry name" value="AAA"/>
    <property type="match status" value="1"/>
</dbReference>
<evidence type="ECO:0000313" key="9">
    <source>
        <dbReference type="Proteomes" id="UP000297288"/>
    </source>
</evidence>
<dbReference type="PIRSF" id="PIRSF002849">
    <property type="entry name" value="AAA_ATPase_chaperone_MoxR_prd"/>
    <property type="match status" value="1"/>
</dbReference>
<dbReference type="STRING" id="28234.SAMN04488588_1895"/>
<protein>
    <submittedName>
        <fullName evidence="7">MoxR family ATPase</fullName>
    </submittedName>
    <submittedName>
        <fullName evidence="6">MoxR-like ATPase</fullName>
    </submittedName>
</protein>
<keyword evidence="1" id="KW-0547">Nucleotide-binding</keyword>
<feature type="domain" description="ChlI/MoxR AAA lid" evidence="5">
    <location>
        <begin position="230"/>
        <end position="299"/>
    </location>
</feature>
<evidence type="ECO:0000256" key="2">
    <source>
        <dbReference type="ARBA" id="ARBA00022840"/>
    </source>
</evidence>
<proteinExistence type="inferred from homology"/>
<dbReference type="EMBL" id="SRME01000007">
    <property type="protein sequence ID" value="TGG86874.1"/>
    <property type="molecule type" value="Genomic_DNA"/>
</dbReference>
<gene>
    <name evidence="7" type="ORF">E4650_09510</name>
    <name evidence="6" type="ORF">SAMN04488588_1895</name>
</gene>
<organism evidence="6 8">
    <name type="scientific">Geotoga petraea</name>
    <dbReference type="NCBI Taxonomy" id="28234"/>
    <lineage>
        <taxon>Bacteria</taxon>
        <taxon>Thermotogati</taxon>
        <taxon>Thermotogota</taxon>
        <taxon>Thermotogae</taxon>
        <taxon>Petrotogales</taxon>
        <taxon>Petrotogaceae</taxon>
        <taxon>Geotoga</taxon>
    </lineage>
</organism>
<reference evidence="7 9" key="2">
    <citation type="submission" date="2019-04" db="EMBL/GenBank/DDBJ databases">
        <title>Draft genome sequence data and analysis of a Fermenting Bacterium, Geotoga petraea strain HO-Geo1, isolated from heavy-oil petroleum reservoir in Russia.</title>
        <authorList>
            <person name="Grouzdev D.S."/>
            <person name="Semenova E.M."/>
            <person name="Sokolova D.S."/>
            <person name="Tourova T.P."/>
            <person name="Poltaraus A.B."/>
            <person name="Nazina T.N."/>
        </authorList>
    </citation>
    <scope>NUCLEOTIDE SEQUENCE [LARGE SCALE GENOMIC DNA]</scope>
    <source>
        <strain evidence="7 9">HO-Geo1</strain>
    </source>
</reference>
<reference evidence="6 8" key="1">
    <citation type="submission" date="2016-10" db="EMBL/GenBank/DDBJ databases">
        <authorList>
            <person name="de Groot N.N."/>
        </authorList>
    </citation>
    <scope>NUCLEOTIDE SEQUENCE [LARGE SCALE GENOMIC DNA]</scope>
    <source>
        <strain evidence="6 8">WG14</strain>
    </source>
</reference>
<evidence type="ECO:0000313" key="8">
    <source>
        <dbReference type="Proteomes" id="UP000199322"/>
    </source>
</evidence>
<dbReference type="SUPFAM" id="SSF52540">
    <property type="entry name" value="P-loop containing nucleoside triphosphate hydrolases"/>
    <property type="match status" value="1"/>
</dbReference>
<dbReference type="PANTHER" id="PTHR42759:SF5">
    <property type="entry name" value="METHANOL DEHYDROGENASE REGULATOR"/>
    <property type="match status" value="1"/>
</dbReference>
<dbReference type="InterPro" id="IPR041628">
    <property type="entry name" value="ChlI/MoxR_AAA_lid"/>
</dbReference>
<sequence length="310" mass="35071">MESSKLTKKIIENVSKVIKGKNEKIEMITAVFLAEGHILLEDLPGTGKTMLSRAFAKTLNLDFKRIQFTPDLMPSDLTGLNIYNREKNDFELKKGPVFTDILLGDEINRATPRTQSALLEALAENQVSIDGTTHRLSDDFFIISTQNPIEYEGTFPLPEAQMDRFMVRMSIGYPETSEEINMLNSQQKSHPINSISSVANDEEIDKSKDEIKDITVSEEVKNYIIRVINKTRNHKDIRVGASPRGSLALMKLSKSFAAIKNRDFVIPDDIKEIAEYVLSHRIILNPEAKIKGVEQIEVIRRIIDEVQVVV</sequence>
<dbReference type="GO" id="GO:0016887">
    <property type="term" value="F:ATP hydrolysis activity"/>
    <property type="evidence" value="ECO:0007669"/>
    <property type="project" value="InterPro"/>
</dbReference>